<dbReference type="SUPFAM" id="SSF53098">
    <property type="entry name" value="Ribonuclease H-like"/>
    <property type="match status" value="1"/>
</dbReference>
<evidence type="ECO:0000256" key="6">
    <source>
        <dbReference type="ARBA" id="ARBA00022723"/>
    </source>
</evidence>
<keyword evidence="10" id="KW-0963">Cytoplasm</keyword>
<evidence type="ECO:0000313" key="13">
    <source>
        <dbReference type="Proteomes" id="UP000317544"/>
    </source>
</evidence>
<evidence type="ECO:0000256" key="10">
    <source>
        <dbReference type="HAMAP-Rule" id="MF_00042"/>
    </source>
</evidence>
<evidence type="ECO:0000256" key="3">
    <source>
        <dbReference type="ARBA" id="ARBA00011245"/>
    </source>
</evidence>
<dbReference type="InterPro" id="IPR022892">
    <property type="entry name" value="RNaseHI"/>
</dbReference>
<feature type="binding site" evidence="10">
    <location>
        <position position="70"/>
    </location>
    <ligand>
        <name>Mg(2+)</name>
        <dbReference type="ChEBI" id="CHEBI:18420"/>
        <label>1</label>
    </ligand>
</feature>
<keyword evidence="6 10" id="KW-0479">Metal-binding</keyword>
<dbReference type="RefSeq" id="WP_158344798.1">
    <property type="nucleotide sequence ID" value="NZ_AP019379.1"/>
</dbReference>
<protein>
    <recommendedName>
        <fullName evidence="4 10">Ribonuclease H</fullName>
        <shortName evidence="10">RNase H</shortName>
        <ecNumber evidence="4 10">3.1.26.4</ecNumber>
    </recommendedName>
</protein>
<organism evidence="12 13">
    <name type="scientific">Buchnera aphidicola</name>
    <name type="common">Nipponaphis monzeni</name>
    <dbReference type="NCBI Taxonomy" id="2495405"/>
    <lineage>
        <taxon>Bacteria</taxon>
        <taxon>Pseudomonadati</taxon>
        <taxon>Pseudomonadota</taxon>
        <taxon>Gammaproteobacteria</taxon>
        <taxon>Enterobacterales</taxon>
        <taxon>Erwiniaceae</taxon>
        <taxon>Buchnera</taxon>
    </lineage>
</organism>
<dbReference type="GO" id="GO:0003676">
    <property type="term" value="F:nucleic acid binding"/>
    <property type="evidence" value="ECO:0007669"/>
    <property type="project" value="InterPro"/>
</dbReference>
<dbReference type="GO" id="GO:0000287">
    <property type="term" value="F:magnesium ion binding"/>
    <property type="evidence" value="ECO:0007669"/>
    <property type="project" value="UniProtKB-UniRule"/>
</dbReference>
<evidence type="ECO:0000259" key="11">
    <source>
        <dbReference type="PROSITE" id="PS50879"/>
    </source>
</evidence>
<comment type="subunit">
    <text evidence="3 10">Monomer.</text>
</comment>
<dbReference type="AlphaFoldDB" id="A0A455TA53"/>
<evidence type="ECO:0000256" key="4">
    <source>
        <dbReference type="ARBA" id="ARBA00012180"/>
    </source>
</evidence>
<keyword evidence="7 10" id="KW-0255">Endonuclease</keyword>
<evidence type="ECO:0000313" key="12">
    <source>
        <dbReference type="EMBL" id="BBI01208.1"/>
    </source>
</evidence>
<evidence type="ECO:0000256" key="9">
    <source>
        <dbReference type="ARBA" id="ARBA00022842"/>
    </source>
</evidence>
<reference evidence="12 13" key="1">
    <citation type="journal article" date="2019" name="Proc. Natl. Acad. Sci. U.S.A.">
        <title>Exaggeration and cooption of innate immunity for social defense.</title>
        <authorList>
            <person name="Kutsukake M."/>
            <person name="Moriyama M."/>
            <person name="Shigenobu S."/>
            <person name="Meng X.-Y."/>
            <person name="Nikoh N."/>
            <person name="Noda C."/>
            <person name="Kobayashi S."/>
            <person name="Fukatsu T."/>
        </authorList>
    </citation>
    <scope>NUCLEOTIDE SEQUENCE [LARGE SCALE GENOMIC DNA]</scope>
    <source>
        <strain evidence="12 13">Nmo</strain>
    </source>
</reference>
<feature type="domain" description="RNase H type-1" evidence="11">
    <location>
        <begin position="1"/>
        <end position="142"/>
    </location>
</feature>
<dbReference type="PANTHER" id="PTHR10642:SF26">
    <property type="entry name" value="RIBONUCLEASE H1"/>
    <property type="match status" value="1"/>
</dbReference>
<dbReference type="InterPro" id="IPR012337">
    <property type="entry name" value="RNaseH-like_sf"/>
</dbReference>
<feature type="binding site" evidence="10">
    <location>
        <position position="10"/>
    </location>
    <ligand>
        <name>Mg(2+)</name>
        <dbReference type="ChEBI" id="CHEBI:18420"/>
        <label>1</label>
    </ligand>
</feature>
<dbReference type="EMBL" id="AP019379">
    <property type="protein sequence ID" value="BBI01208.1"/>
    <property type="molecule type" value="Genomic_DNA"/>
</dbReference>
<dbReference type="InterPro" id="IPR036397">
    <property type="entry name" value="RNaseH_sf"/>
</dbReference>
<keyword evidence="9 10" id="KW-0460">Magnesium</keyword>
<keyword evidence="5 10" id="KW-0540">Nuclease</keyword>
<dbReference type="InterPro" id="IPR002156">
    <property type="entry name" value="RNaseH_domain"/>
</dbReference>
<dbReference type="HAMAP" id="MF_00042">
    <property type="entry name" value="RNase_H"/>
    <property type="match status" value="1"/>
</dbReference>
<proteinExistence type="inferred from homology"/>
<dbReference type="CDD" id="cd09278">
    <property type="entry name" value="RNase_HI_prokaryote_like"/>
    <property type="match status" value="1"/>
</dbReference>
<comment type="similarity">
    <text evidence="2 10">Belongs to the RNase H family.</text>
</comment>
<dbReference type="OrthoDB" id="7845843at2"/>
<evidence type="ECO:0000256" key="1">
    <source>
        <dbReference type="ARBA" id="ARBA00000077"/>
    </source>
</evidence>
<accession>A0A455TA53</accession>
<dbReference type="NCBIfam" id="NF001236">
    <property type="entry name" value="PRK00203.1"/>
    <property type="match status" value="1"/>
</dbReference>
<comment type="subcellular location">
    <subcellularLocation>
        <location evidence="10">Cytoplasm</location>
    </subcellularLocation>
</comment>
<dbReference type="Proteomes" id="UP000317544">
    <property type="component" value="Chromosome"/>
</dbReference>
<dbReference type="GO" id="GO:0005737">
    <property type="term" value="C:cytoplasm"/>
    <property type="evidence" value="ECO:0007669"/>
    <property type="project" value="UniProtKB-SubCell"/>
</dbReference>
<evidence type="ECO:0000256" key="5">
    <source>
        <dbReference type="ARBA" id="ARBA00022722"/>
    </source>
</evidence>
<evidence type="ECO:0000256" key="8">
    <source>
        <dbReference type="ARBA" id="ARBA00022801"/>
    </source>
</evidence>
<evidence type="ECO:0000256" key="2">
    <source>
        <dbReference type="ARBA" id="ARBA00005300"/>
    </source>
</evidence>
<feature type="binding site" evidence="10">
    <location>
        <position position="134"/>
    </location>
    <ligand>
        <name>Mg(2+)</name>
        <dbReference type="ChEBI" id="CHEBI:18420"/>
        <label>2</label>
    </ligand>
</feature>
<comment type="catalytic activity">
    <reaction evidence="1 10">
        <text>Endonucleolytic cleavage to 5'-phosphomonoester.</text>
        <dbReference type="EC" id="3.1.26.4"/>
    </reaction>
</comment>
<dbReference type="PROSITE" id="PS50879">
    <property type="entry name" value="RNASE_H_1"/>
    <property type="match status" value="1"/>
</dbReference>
<dbReference type="EC" id="3.1.26.4" evidence="4 10"/>
<name>A0A455TA53_9GAMM</name>
<comment type="cofactor">
    <cofactor evidence="10">
        <name>Mg(2+)</name>
        <dbReference type="ChEBI" id="CHEBI:18420"/>
    </cofactor>
    <text evidence="10">Binds 1 Mg(2+) ion per subunit. May bind a second metal ion at a regulatory site, or after substrate binding.</text>
</comment>
<evidence type="ECO:0000256" key="7">
    <source>
        <dbReference type="ARBA" id="ARBA00022759"/>
    </source>
</evidence>
<dbReference type="Pfam" id="PF00075">
    <property type="entry name" value="RNase_H"/>
    <property type="match status" value="1"/>
</dbReference>
<dbReference type="GO" id="GO:0004523">
    <property type="term" value="F:RNA-DNA hybrid ribonuclease activity"/>
    <property type="evidence" value="ECO:0007669"/>
    <property type="project" value="UniProtKB-UniRule"/>
</dbReference>
<dbReference type="InterPro" id="IPR050092">
    <property type="entry name" value="RNase_H"/>
</dbReference>
<sequence length="153" mass="17714">MLKTVKIFVDGSCLGNPGPGGYSAILRYKSIEKTISAGYRFTTNNRMELMGPIVALESLTENCIVQLTTDSQYVRLGITCWIRRWINKKWKTKNKTKVKNLDLWHRLSLVLKNHKTYWIWTKGHNLHKENILCDYLAKTAAKLPKLEDLGYIK</sequence>
<feature type="binding site" evidence="10">
    <location>
        <position position="48"/>
    </location>
    <ligand>
        <name>Mg(2+)</name>
        <dbReference type="ChEBI" id="CHEBI:18420"/>
        <label>1</label>
    </ligand>
</feature>
<keyword evidence="8 10" id="KW-0378">Hydrolase</keyword>
<feature type="binding site" evidence="10">
    <location>
        <position position="10"/>
    </location>
    <ligand>
        <name>Mg(2+)</name>
        <dbReference type="ChEBI" id="CHEBI:18420"/>
        <label>2</label>
    </ligand>
</feature>
<dbReference type="GO" id="GO:0043137">
    <property type="term" value="P:DNA replication, removal of RNA primer"/>
    <property type="evidence" value="ECO:0007669"/>
    <property type="project" value="TreeGrafter"/>
</dbReference>
<dbReference type="PANTHER" id="PTHR10642">
    <property type="entry name" value="RIBONUCLEASE H1"/>
    <property type="match status" value="1"/>
</dbReference>
<comment type="function">
    <text evidence="10">Endonuclease that specifically degrades the RNA of RNA-DNA hybrids.</text>
</comment>
<keyword evidence="13" id="KW-1185">Reference proteome</keyword>
<gene>
    <name evidence="10 12" type="primary">rnhA</name>
    <name evidence="12" type="ORF">BUCNMO_193</name>
</gene>
<dbReference type="Gene3D" id="3.30.420.10">
    <property type="entry name" value="Ribonuclease H-like superfamily/Ribonuclease H"/>
    <property type="match status" value="1"/>
</dbReference>